<keyword evidence="1" id="KW-1185">Reference proteome</keyword>
<dbReference type="GeneID" id="132536380"/>
<dbReference type="PANTHER" id="PTHR15922:SF2">
    <property type="entry name" value="NBAS SUBUNIT OF NRZ TETHERING COMPLEX"/>
    <property type="match status" value="1"/>
</dbReference>
<evidence type="ECO:0000313" key="2">
    <source>
        <dbReference type="RefSeq" id="XP_060040131.1"/>
    </source>
</evidence>
<dbReference type="PANTHER" id="PTHR15922">
    <property type="entry name" value="NEUROBLASTOMA-AMPLIFIED SEQUENCE"/>
    <property type="match status" value="1"/>
</dbReference>
<sequence length="159" mass="17240">MATGYSKSWAVCSQLGQSESYQDLATRQELMAFALTHCPPGSIELLLAASSSLQTEILYRRVNFQIHPEGGEGINVPPLTGRALQEDEAGVAGSSSSDLLRWTTTATMKVLSNTSTTTKAVLQAVSEGQWWKRSLTLLRPLRVSGHLASPTQSCDHRAH</sequence>
<dbReference type="Proteomes" id="UP001652624">
    <property type="component" value="Unplaced"/>
</dbReference>
<gene>
    <name evidence="2" type="primary">LOC132536380</name>
</gene>
<organism evidence="1 2">
    <name type="scientific">Erinaceus europaeus</name>
    <name type="common">Western European hedgehog</name>
    <dbReference type="NCBI Taxonomy" id="9365"/>
    <lineage>
        <taxon>Eukaryota</taxon>
        <taxon>Metazoa</taxon>
        <taxon>Chordata</taxon>
        <taxon>Craniata</taxon>
        <taxon>Vertebrata</taxon>
        <taxon>Euteleostomi</taxon>
        <taxon>Mammalia</taxon>
        <taxon>Eutheria</taxon>
        <taxon>Laurasiatheria</taxon>
        <taxon>Eulipotyphla</taxon>
        <taxon>Erinaceidae</taxon>
        <taxon>Erinaceinae</taxon>
        <taxon>Erinaceus</taxon>
    </lineage>
</organism>
<accession>A0ABM3WU73</accession>
<name>A0ABM3WU73_ERIEU</name>
<evidence type="ECO:0000313" key="1">
    <source>
        <dbReference type="Proteomes" id="UP001652624"/>
    </source>
</evidence>
<dbReference type="RefSeq" id="XP_060040131.1">
    <property type="nucleotide sequence ID" value="XM_060184148.1"/>
</dbReference>
<proteinExistence type="predicted"/>
<reference evidence="2" key="1">
    <citation type="submission" date="2025-08" db="UniProtKB">
        <authorList>
            <consortium name="RefSeq"/>
        </authorList>
    </citation>
    <scope>IDENTIFICATION</scope>
</reference>
<protein>
    <submittedName>
        <fullName evidence="2">NBAS subunit of NRZ tethering complex-like</fullName>
    </submittedName>
</protein>